<dbReference type="AlphaFoldDB" id="X1JSB7"/>
<evidence type="ECO:0000313" key="1">
    <source>
        <dbReference type="EMBL" id="GAH72698.1"/>
    </source>
</evidence>
<sequence length="270" mass="29487">MLPLQQVANDMGINVLIDHAHQMLFNACWRLPPLLRENGFRAVGSQATLDQVLPSGSVVRVRIPDAENRLWRPFGWVKAPEFNVVMTDQYAPKLAPDQEYLPEEIEVLKAFVNAGGGLIIMGGRVPSAEMVQQWPLNHLAAAFGGSISATATEVFGFSTGALEFDENWQPYLKGDDGRPVIARRSYGAGRVALVSAFDLLYPTRDEVPDTDPRSRASVSKRLSEIVHWVAEGKAPVGGEPRLPTEAGGGGPIYPELEERIGDVVALYAKN</sequence>
<comment type="caution">
    <text evidence="1">The sequence shown here is derived from an EMBL/GenBank/DDBJ whole genome shotgun (WGS) entry which is preliminary data.</text>
</comment>
<organism evidence="1">
    <name type="scientific">marine sediment metagenome</name>
    <dbReference type="NCBI Taxonomy" id="412755"/>
    <lineage>
        <taxon>unclassified sequences</taxon>
        <taxon>metagenomes</taxon>
        <taxon>ecological metagenomes</taxon>
    </lineage>
</organism>
<dbReference type="SUPFAM" id="SSF52317">
    <property type="entry name" value="Class I glutamine amidotransferase-like"/>
    <property type="match status" value="1"/>
</dbReference>
<accession>X1JSB7</accession>
<dbReference type="InterPro" id="IPR029062">
    <property type="entry name" value="Class_I_gatase-like"/>
</dbReference>
<dbReference type="EMBL" id="BARU01027302">
    <property type="protein sequence ID" value="GAH72698.1"/>
    <property type="molecule type" value="Genomic_DNA"/>
</dbReference>
<gene>
    <name evidence="1" type="ORF">S03H2_43718</name>
</gene>
<name>X1JSB7_9ZZZZ</name>
<feature type="non-terminal residue" evidence="1">
    <location>
        <position position="270"/>
    </location>
</feature>
<proteinExistence type="predicted"/>
<reference evidence="1" key="1">
    <citation type="journal article" date="2014" name="Front. Microbiol.">
        <title>High frequency of phylogenetically diverse reductive dehalogenase-homologous genes in deep subseafloor sedimentary metagenomes.</title>
        <authorList>
            <person name="Kawai M."/>
            <person name="Futagami T."/>
            <person name="Toyoda A."/>
            <person name="Takaki Y."/>
            <person name="Nishi S."/>
            <person name="Hori S."/>
            <person name="Arai W."/>
            <person name="Tsubouchi T."/>
            <person name="Morono Y."/>
            <person name="Uchiyama I."/>
            <person name="Ito T."/>
            <person name="Fujiyama A."/>
            <person name="Inagaki F."/>
            <person name="Takami H."/>
        </authorList>
    </citation>
    <scope>NUCLEOTIDE SEQUENCE</scope>
    <source>
        <strain evidence="1">Expedition CK06-06</strain>
    </source>
</reference>
<protein>
    <submittedName>
        <fullName evidence="1">Uncharacterized protein</fullName>
    </submittedName>
</protein>